<keyword evidence="2" id="KW-1185">Reference proteome</keyword>
<dbReference type="Proteomes" id="UP000602647">
    <property type="component" value="Unassembled WGS sequence"/>
</dbReference>
<dbReference type="InterPro" id="IPR043743">
    <property type="entry name" value="DUF5688"/>
</dbReference>
<comment type="caution">
    <text evidence="1">The sequence shown here is derived from an EMBL/GenBank/DDBJ whole genome shotgun (WGS) entry which is preliminary data.</text>
</comment>
<dbReference type="AlphaFoldDB" id="A0A923SRP9"/>
<proteinExistence type="predicted"/>
<accession>A0A923SRP9</accession>
<gene>
    <name evidence="1" type="ORF">H9L42_06865</name>
</gene>
<organism evidence="1 2">
    <name type="scientific">Zhenpiania hominis</name>
    <dbReference type="NCBI Taxonomy" id="2763644"/>
    <lineage>
        <taxon>Bacteria</taxon>
        <taxon>Bacillati</taxon>
        <taxon>Bacillota</taxon>
        <taxon>Clostridia</taxon>
        <taxon>Peptostreptococcales</taxon>
        <taxon>Anaerovoracaceae</taxon>
        <taxon>Zhenpiania</taxon>
    </lineage>
</organism>
<name>A0A923SRP9_9FIRM</name>
<dbReference type="RefSeq" id="WP_187302651.1">
    <property type="nucleotide sequence ID" value="NZ_JACRYT010000005.1"/>
</dbReference>
<reference evidence="1" key="1">
    <citation type="submission" date="2020-08" db="EMBL/GenBank/DDBJ databases">
        <title>Genome public.</title>
        <authorList>
            <person name="Liu C."/>
            <person name="Sun Q."/>
        </authorList>
    </citation>
    <scope>NUCLEOTIDE SEQUENCE</scope>
    <source>
        <strain evidence="1">BX12</strain>
    </source>
</reference>
<evidence type="ECO:0000313" key="2">
    <source>
        <dbReference type="Proteomes" id="UP000602647"/>
    </source>
</evidence>
<dbReference type="EMBL" id="JACRYT010000005">
    <property type="protein sequence ID" value="MBC6679544.1"/>
    <property type="molecule type" value="Genomic_DNA"/>
</dbReference>
<sequence>MEKRMIYAEFKARLIKELEEKFMCEGELQKQTVIQSGDRMLTGLHLEKESSGIACTIFIEDLYRDYLEHGDFNLAVLGAGELLQREAPEFMRNRAVDITPEYIKENVFCELLGGRYNQEFLRTVPHLSVKNTDLAITYRCMVGEDSSGIAAFFIHPDLMAYSGMTLKELHQTALSNTQRMFPMEIMELAPEMKAITNQQKVFGATAILYPGVLEAIAEKENSDFYLLPSSIHEMILVPDQGNFSEKELRWIVRSANQEVVAPNEVLSDSIYRYKKDERKLERCKEPTERQVEQDR</sequence>
<dbReference type="Pfam" id="PF18941">
    <property type="entry name" value="DUF5688"/>
    <property type="match status" value="1"/>
</dbReference>
<evidence type="ECO:0000313" key="1">
    <source>
        <dbReference type="EMBL" id="MBC6679544.1"/>
    </source>
</evidence>
<protein>
    <submittedName>
        <fullName evidence="1">Uncharacterized protein</fullName>
    </submittedName>
</protein>